<protein>
    <submittedName>
        <fullName evidence="4">ANK_REP_REGION domain-containing protein</fullName>
    </submittedName>
</protein>
<dbReference type="PANTHER" id="PTHR24188">
    <property type="entry name" value="ANKYRIN REPEAT PROTEIN"/>
    <property type="match status" value="1"/>
</dbReference>
<dbReference type="WBParaSite" id="SMUV_0000177601-mRNA-1">
    <property type="protein sequence ID" value="SMUV_0000177601-mRNA-1"/>
    <property type="gene ID" value="SMUV_0000177601"/>
</dbReference>
<evidence type="ECO:0000313" key="3">
    <source>
        <dbReference type="Proteomes" id="UP000046393"/>
    </source>
</evidence>
<proteinExistence type="predicted"/>
<dbReference type="SMART" id="SM00248">
    <property type="entry name" value="ANK"/>
    <property type="match status" value="4"/>
</dbReference>
<reference evidence="4" key="1">
    <citation type="submission" date="2017-02" db="UniProtKB">
        <authorList>
            <consortium name="WormBaseParasite"/>
        </authorList>
    </citation>
    <scope>IDENTIFICATION</scope>
</reference>
<dbReference type="Proteomes" id="UP000046393">
    <property type="component" value="Unplaced"/>
</dbReference>
<dbReference type="Pfam" id="PF12796">
    <property type="entry name" value="Ank_2"/>
    <property type="match status" value="1"/>
</dbReference>
<dbReference type="AlphaFoldDB" id="A0A0N5ACA0"/>
<name>A0A0N5ACA0_9BILA</name>
<dbReference type="PANTHER" id="PTHR24188:SF29">
    <property type="entry name" value="GH09064P"/>
    <property type="match status" value="1"/>
</dbReference>
<dbReference type="STRING" id="451379.A0A0N5ACA0"/>
<evidence type="ECO:0000256" key="1">
    <source>
        <dbReference type="ARBA" id="ARBA00022737"/>
    </source>
</evidence>
<dbReference type="InterPro" id="IPR002110">
    <property type="entry name" value="Ankyrin_rpt"/>
</dbReference>
<keyword evidence="1" id="KW-0677">Repeat</keyword>
<keyword evidence="2" id="KW-0040">ANK repeat</keyword>
<dbReference type="InterPro" id="IPR036770">
    <property type="entry name" value="Ankyrin_rpt-contain_sf"/>
</dbReference>
<organism evidence="3 4">
    <name type="scientific">Syphacia muris</name>
    <dbReference type="NCBI Taxonomy" id="451379"/>
    <lineage>
        <taxon>Eukaryota</taxon>
        <taxon>Metazoa</taxon>
        <taxon>Ecdysozoa</taxon>
        <taxon>Nematoda</taxon>
        <taxon>Chromadorea</taxon>
        <taxon>Rhabditida</taxon>
        <taxon>Spirurina</taxon>
        <taxon>Oxyuridomorpha</taxon>
        <taxon>Oxyuroidea</taxon>
        <taxon>Oxyuridae</taxon>
        <taxon>Syphacia</taxon>
    </lineage>
</organism>
<keyword evidence="3" id="KW-1185">Reference proteome</keyword>
<evidence type="ECO:0000256" key="2">
    <source>
        <dbReference type="ARBA" id="ARBA00023043"/>
    </source>
</evidence>
<sequence length="340" mass="40501">MCTESEIKEAIKDGNLNLVKMLTEGQDIIELDRLYWLLKWAVTYQHIEIIKYLLDMGVDINTVYIHDNVLNAAAGVGNIEIVNFLLEKGINIVCTQDDRNPASRALGSDRLDIFKLLLEKEKELLNREEYEELVEYFKEEVLVYCYKDIMEYLGVNMTKNLGKTPSKTDRNKLVAIITDGIKQAISDTLKFFDDEKIYIFSFEINDIMPDITIYVNSEENLKAQIDDADEEDKEDIYYYKYCEDEWYVIEDSTKYFKKVANYVKKYNLYEEDIRQWDYMILDALRKIRDEKYVEKLYRFPIILTIYMHGHCDEDEMIEVFKQINNANTYKEYIDHIEDFF</sequence>
<dbReference type="Gene3D" id="1.25.40.20">
    <property type="entry name" value="Ankyrin repeat-containing domain"/>
    <property type="match status" value="1"/>
</dbReference>
<dbReference type="SUPFAM" id="SSF48403">
    <property type="entry name" value="Ankyrin repeat"/>
    <property type="match status" value="1"/>
</dbReference>
<evidence type="ECO:0000313" key="4">
    <source>
        <dbReference type="WBParaSite" id="SMUV_0000177601-mRNA-1"/>
    </source>
</evidence>
<accession>A0A0N5ACA0</accession>
<dbReference type="Pfam" id="PF14136">
    <property type="entry name" value="DUF4303"/>
    <property type="match status" value="1"/>
</dbReference>
<dbReference type="InterPro" id="IPR025409">
    <property type="entry name" value="DUF4303"/>
</dbReference>